<dbReference type="GO" id="GO:0005789">
    <property type="term" value="C:endoplasmic reticulum membrane"/>
    <property type="evidence" value="ECO:0007669"/>
    <property type="project" value="UniProtKB-SubCell"/>
</dbReference>
<reference evidence="8" key="1">
    <citation type="submission" date="2013-10" db="EMBL/GenBank/DDBJ databases">
        <title>Genomic analysis of the causative agents of coccidiosis in chickens.</title>
        <authorList>
            <person name="Reid A.J."/>
            <person name="Blake D."/>
            <person name="Billington K."/>
            <person name="Browne H."/>
            <person name="Dunn M."/>
            <person name="Hung S."/>
            <person name="Kawahara F."/>
            <person name="Miranda-Saavedra D."/>
            <person name="Mourier T."/>
            <person name="Nagra H."/>
            <person name="Otto T.D."/>
            <person name="Rawlings N."/>
            <person name="Sanchez A."/>
            <person name="Sanders M."/>
            <person name="Subramaniam C."/>
            <person name="Tay Y."/>
            <person name="Dear P."/>
            <person name="Doerig C."/>
            <person name="Gruber A."/>
            <person name="Parkinson J."/>
            <person name="Shirley M."/>
            <person name="Wan K.L."/>
            <person name="Berriman M."/>
            <person name="Tomley F."/>
            <person name="Pain A."/>
        </authorList>
    </citation>
    <scope>NUCLEOTIDE SEQUENCE</scope>
    <source>
        <strain evidence="8">Houghton</strain>
    </source>
</reference>
<name>U6GV79_EIMAC</name>
<evidence type="ECO:0000313" key="9">
    <source>
        <dbReference type="Proteomes" id="UP000018050"/>
    </source>
</evidence>
<dbReference type="AlphaFoldDB" id="U6GV79"/>
<organism evidence="8 9">
    <name type="scientific">Eimeria acervulina</name>
    <name type="common">Coccidian parasite</name>
    <dbReference type="NCBI Taxonomy" id="5801"/>
    <lineage>
        <taxon>Eukaryota</taxon>
        <taxon>Sar</taxon>
        <taxon>Alveolata</taxon>
        <taxon>Apicomplexa</taxon>
        <taxon>Conoidasida</taxon>
        <taxon>Coccidia</taxon>
        <taxon>Eucoccidiorida</taxon>
        <taxon>Eimeriorina</taxon>
        <taxon>Eimeriidae</taxon>
        <taxon>Eimeria</taxon>
    </lineage>
</organism>
<protein>
    <submittedName>
        <fullName evidence="8">Uncharacterized protein</fullName>
    </submittedName>
</protein>
<dbReference type="EMBL" id="HG673376">
    <property type="protein sequence ID" value="CDI83193.1"/>
    <property type="molecule type" value="Genomic_DNA"/>
</dbReference>
<comment type="similarity">
    <text evidence="2">Belongs to the EMC6 family.</text>
</comment>
<dbReference type="RefSeq" id="XP_013247649.1">
    <property type="nucleotide sequence ID" value="XM_013392195.1"/>
</dbReference>
<dbReference type="Proteomes" id="UP000018050">
    <property type="component" value="Unassembled WGS sequence"/>
</dbReference>
<evidence type="ECO:0000256" key="7">
    <source>
        <dbReference type="SAM" id="Phobius"/>
    </source>
</evidence>
<dbReference type="GeneID" id="25271489"/>
<evidence type="ECO:0000256" key="2">
    <source>
        <dbReference type="ARBA" id="ARBA00009436"/>
    </source>
</evidence>
<keyword evidence="9" id="KW-1185">Reference proteome</keyword>
<evidence type="ECO:0000256" key="1">
    <source>
        <dbReference type="ARBA" id="ARBA00004477"/>
    </source>
</evidence>
<accession>U6GV79</accession>
<comment type="subcellular location">
    <subcellularLocation>
        <location evidence="1">Endoplasmic reticulum membrane</location>
        <topology evidence="1">Multi-pass membrane protein</topology>
    </subcellularLocation>
</comment>
<dbReference type="OrthoDB" id="16510at2759"/>
<keyword evidence="6 7" id="KW-0472">Membrane</keyword>
<evidence type="ECO:0000256" key="5">
    <source>
        <dbReference type="ARBA" id="ARBA00022989"/>
    </source>
</evidence>
<evidence type="ECO:0000313" key="8">
    <source>
        <dbReference type="EMBL" id="CDI83193.1"/>
    </source>
</evidence>
<feature type="transmembrane region" description="Helical" evidence="7">
    <location>
        <begin position="24"/>
        <end position="50"/>
    </location>
</feature>
<dbReference type="InterPro" id="IPR029008">
    <property type="entry name" value="EMC6-like"/>
</dbReference>
<sequence>MTAVLAGALAGICGLENLWGFGVYLLLTVMGPLGFGVYLLLTVMGPLVFVAETRKPLNNYFQQSSEPFTSSLFSGLLRDTESEPNAYS</sequence>
<evidence type="ECO:0000256" key="6">
    <source>
        <dbReference type="ARBA" id="ARBA00023136"/>
    </source>
</evidence>
<reference evidence="8" key="2">
    <citation type="submission" date="2013-10" db="EMBL/GenBank/DDBJ databases">
        <authorList>
            <person name="Aslett M."/>
        </authorList>
    </citation>
    <scope>NUCLEOTIDE SEQUENCE</scope>
    <source>
        <strain evidence="8">Houghton</strain>
    </source>
</reference>
<keyword evidence="3 7" id="KW-0812">Transmembrane</keyword>
<evidence type="ECO:0000256" key="3">
    <source>
        <dbReference type="ARBA" id="ARBA00022692"/>
    </source>
</evidence>
<gene>
    <name evidence="8" type="ORF">EAH_00034190</name>
</gene>
<proteinExistence type="inferred from homology"/>
<dbReference type="VEuPathDB" id="ToxoDB:EAH_00034190"/>
<evidence type="ECO:0000256" key="4">
    <source>
        <dbReference type="ARBA" id="ARBA00022824"/>
    </source>
</evidence>
<dbReference type="Pfam" id="PF07019">
    <property type="entry name" value="EMC6"/>
    <property type="match status" value="1"/>
</dbReference>
<keyword evidence="4" id="KW-0256">Endoplasmic reticulum</keyword>
<keyword evidence="5 7" id="KW-1133">Transmembrane helix</keyword>